<organism evidence="2">
    <name type="scientific">marine sediment metagenome</name>
    <dbReference type="NCBI Taxonomy" id="412755"/>
    <lineage>
        <taxon>unclassified sequences</taxon>
        <taxon>metagenomes</taxon>
        <taxon>ecological metagenomes</taxon>
    </lineage>
</organism>
<dbReference type="InterPro" id="IPR013520">
    <property type="entry name" value="Ribonucl_H"/>
</dbReference>
<dbReference type="EMBL" id="LAZR01012179">
    <property type="protein sequence ID" value="KKM28160.1"/>
    <property type="molecule type" value="Genomic_DNA"/>
</dbReference>
<gene>
    <name evidence="2" type="ORF">LCGC14_1567470</name>
</gene>
<dbReference type="InterPro" id="IPR012337">
    <property type="entry name" value="RNaseH-like_sf"/>
</dbReference>
<accession>A0A0F9LL79</accession>
<dbReference type="Gene3D" id="3.30.420.10">
    <property type="entry name" value="Ribonuclease H-like superfamily/Ribonuclease H"/>
    <property type="match status" value="1"/>
</dbReference>
<dbReference type="Pfam" id="PF00929">
    <property type="entry name" value="RNase_T"/>
    <property type="match status" value="1"/>
</dbReference>
<sequence length="180" mass="20946">MSFRFPYLSIDIETTGLDRQKVHVLQLAAVYDNGKDLDELPTFDRVIKWPVITHAEEYAMNLNKDLLERGFKKQNIVSINQCRDEFNKWLDKIAPGSSRFTPAGKNVQGFDIPILENPVNQFFFRRFLRRTLDPGSMYTDEFDHIPTLGEINSVTGRSPVNHNALDDCWDVVYAIRHKWL</sequence>
<dbReference type="InterPro" id="IPR036397">
    <property type="entry name" value="RNaseH_sf"/>
</dbReference>
<feature type="domain" description="Exonuclease" evidence="1">
    <location>
        <begin position="9"/>
        <end position="168"/>
    </location>
</feature>
<evidence type="ECO:0000313" key="2">
    <source>
        <dbReference type="EMBL" id="KKM28160.1"/>
    </source>
</evidence>
<evidence type="ECO:0000259" key="1">
    <source>
        <dbReference type="Pfam" id="PF00929"/>
    </source>
</evidence>
<dbReference type="AlphaFoldDB" id="A0A0F9LL79"/>
<protein>
    <recommendedName>
        <fullName evidence="1">Exonuclease domain-containing protein</fullName>
    </recommendedName>
</protein>
<reference evidence="2" key="1">
    <citation type="journal article" date="2015" name="Nature">
        <title>Complex archaea that bridge the gap between prokaryotes and eukaryotes.</title>
        <authorList>
            <person name="Spang A."/>
            <person name="Saw J.H."/>
            <person name="Jorgensen S.L."/>
            <person name="Zaremba-Niedzwiedzka K."/>
            <person name="Martijn J."/>
            <person name="Lind A.E."/>
            <person name="van Eijk R."/>
            <person name="Schleper C."/>
            <person name="Guy L."/>
            <person name="Ettema T.J."/>
        </authorList>
    </citation>
    <scope>NUCLEOTIDE SEQUENCE</scope>
</reference>
<comment type="caution">
    <text evidence="2">The sequence shown here is derived from an EMBL/GenBank/DDBJ whole genome shotgun (WGS) entry which is preliminary data.</text>
</comment>
<proteinExistence type="predicted"/>
<name>A0A0F9LL79_9ZZZZ</name>
<dbReference type="SUPFAM" id="SSF53098">
    <property type="entry name" value="Ribonuclease H-like"/>
    <property type="match status" value="1"/>
</dbReference>
<dbReference type="GO" id="GO:0003676">
    <property type="term" value="F:nucleic acid binding"/>
    <property type="evidence" value="ECO:0007669"/>
    <property type="project" value="InterPro"/>
</dbReference>